<dbReference type="PANTHER" id="PTHR23502">
    <property type="entry name" value="MAJOR FACILITATOR SUPERFAMILY"/>
    <property type="match status" value="1"/>
</dbReference>
<feature type="transmembrane region" description="Helical" evidence="6">
    <location>
        <begin position="274"/>
        <end position="293"/>
    </location>
</feature>
<evidence type="ECO:0000256" key="5">
    <source>
        <dbReference type="SAM" id="MobiDB-lite"/>
    </source>
</evidence>
<keyword evidence="2 6" id="KW-0812">Transmembrane</keyword>
<evidence type="ECO:0000256" key="2">
    <source>
        <dbReference type="ARBA" id="ARBA00022692"/>
    </source>
</evidence>
<proteinExistence type="predicted"/>
<feature type="transmembrane region" description="Helical" evidence="6">
    <location>
        <begin position="116"/>
        <end position="139"/>
    </location>
</feature>
<keyword evidence="3 6" id="KW-1133">Transmembrane helix</keyword>
<feature type="transmembrane region" description="Helical" evidence="6">
    <location>
        <begin position="386"/>
        <end position="405"/>
    </location>
</feature>
<dbReference type="PANTHER" id="PTHR23502:SF157">
    <property type="entry name" value="MAJOR FACILITATOR SUPERFAMILY (MFS) PROFILE DOMAIN-CONTAINING PROTEIN-RELATED"/>
    <property type="match status" value="1"/>
</dbReference>
<evidence type="ECO:0000313" key="8">
    <source>
        <dbReference type="EMBL" id="KAK3669694.1"/>
    </source>
</evidence>
<dbReference type="Gene3D" id="1.20.1250.20">
    <property type="entry name" value="MFS general substrate transporter like domains"/>
    <property type="match status" value="1"/>
</dbReference>
<dbReference type="EMBL" id="JAUTXT010000075">
    <property type="protein sequence ID" value="KAK3669694.1"/>
    <property type="molecule type" value="Genomic_DNA"/>
</dbReference>
<feature type="transmembrane region" description="Helical" evidence="6">
    <location>
        <begin position="343"/>
        <end position="366"/>
    </location>
</feature>
<keyword evidence="4 6" id="KW-0472">Membrane</keyword>
<protein>
    <recommendedName>
        <fullName evidence="7">Major facilitator superfamily (MFS) profile domain-containing protein</fullName>
    </recommendedName>
</protein>
<feature type="transmembrane region" description="Helical" evidence="6">
    <location>
        <begin position="241"/>
        <end position="262"/>
    </location>
</feature>
<evidence type="ECO:0000256" key="6">
    <source>
        <dbReference type="SAM" id="Phobius"/>
    </source>
</evidence>
<reference evidence="8" key="1">
    <citation type="submission" date="2023-07" db="EMBL/GenBank/DDBJ databases">
        <title>Black Yeasts Isolated from many extreme environments.</title>
        <authorList>
            <person name="Coleine C."/>
            <person name="Stajich J.E."/>
            <person name="Selbmann L."/>
        </authorList>
    </citation>
    <scope>NUCLEOTIDE SEQUENCE</scope>
    <source>
        <strain evidence="8">CCFEE 5485</strain>
    </source>
</reference>
<evidence type="ECO:0000256" key="3">
    <source>
        <dbReference type="ARBA" id="ARBA00022989"/>
    </source>
</evidence>
<dbReference type="SUPFAM" id="SSF103473">
    <property type="entry name" value="MFS general substrate transporter"/>
    <property type="match status" value="1"/>
</dbReference>
<dbReference type="InterPro" id="IPR036259">
    <property type="entry name" value="MFS_trans_sf"/>
</dbReference>
<organism evidence="8 9">
    <name type="scientific">Recurvomyces mirabilis</name>
    <dbReference type="NCBI Taxonomy" id="574656"/>
    <lineage>
        <taxon>Eukaryota</taxon>
        <taxon>Fungi</taxon>
        <taxon>Dikarya</taxon>
        <taxon>Ascomycota</taxon>
        <taxon>Pezizomycotina</taxon>
        <taxon>Dothideomycetes</taxon>
        <taxon>Dothideomycetidae</taxon>
        <taxon>Mycosphaerellales</taxon>
        <taxon>Teratosphaeriaceae</taxon>
        <taxon>Recurvomyces</taxon>
    </lineage>
</organism>
<gene>
    <name evidence="8" type="ORF">LTR78_010446</name>
</gene>
<dbReference type="GO" id="GO:0016020">
    <property type="term" value="C:membrane"/>
    <property type="evidence" value="ECO:0007669"/>
    <property type="project" value="UniProtKB-SubCell"/>
</dbReference>
<feature type="transmembrane region" description="Helical" evidence="6">
    <location>
        <begin position="456"/>
        <end position="473"/>
    </location>
</feature>
<name>A0AAE0TN29_9PEZI</name>
<feature type="transmembrane region" description="Helical" evidence="6">
    <location>
        <begin position="151"/>
        <end position="172"/>
    </location>
</feature>
<feature type="transmembrane region" description="Helical" evidence="6">
    <location>
        <begin position="494"/>
        <end position="513"/>
    </location>
</feature>
<feature type="region of interest" description="Disordered" evidence="5">
    <location>
        <begin position="1"/>
        <end position="74"/>
    </location>
</feature>
<dbReference type="PROSITE" id="PS50850">
    <property type="entry name" value="MFS"/>
    <property type="match status" value="1"/>
</dbReference>
<comment type="caution">
    <text evidence="8">The sequence shown here is derived from an EMBL/GenBank/DDBJ whole genome shotgun (WGS) entry which is preliminary data.</text>
</comment>
<evidence type="ECO:0000259" key="7">
    <source>
        <dbReference type="PROSITE" id="PS50850"/>
    </source>
</evidence>
<feature type="transmembrane region" description="Helical" evidence="6">
    <location>
        <begin position="210"/>
        <end position="229"/>
    </location>
</feature>
<feature type="transmembrane region" description="Helical" evidence="6">
    <location>
        <begin position="184"/>
        <end position="204"/>
    </location>
</feature>
<dbReference type="InterPro" id="IPR011701">
    <property type="entry name" value="MFS"/>
</dbReference>
<dbReference type="InterPro" id="IPR020846">
    <property type="entry name" value="MFS_dom"/>
</dbReference>
<feature type="transmembrane region" description="Helical" evidence="6">
    <location>
        <begin position="525"/>
        <end position="546"/>
    </location>
</feature>
<dbReference type="AlphaFoldDB" id="A0AAE0TN29"/>
<accession>A0AAE0TN29</accession>
<dbReference type="Pfam" id="PF07690">
    <property type="entry name" value="MFS_1"/>
    <property type="match status" value="1"/>
</dbReference>
<feature type="compositionally biased region" description="Low complexity" evidence="5">
    <location>
        <begin position="60"/>
        <end position="73"/>
    </location>
</feature>
<sequence>MELSHQRPDRPHRPPGLTLWPSSSYSSFTPSHTSSNPYISTAPTAYNPTSSPPPPRTDSRTSSSSSSLDKPPSIDIPRHVSAALYAKGLNVSDIGLVTFRTDSRSHPRNWPLLRKIFDTSLICFLEFFMTLVSIAGSVAADITGKSLGFSFVGSICSWVTLYMLAQAVGALVFPPIVERFGCRLIYTTSTFVFCLACLLIAVWPTKESVIVGRIVSGLVSAMPAVVATGSLENMWDTRGRIWIIHLWISGAVLGMAGGPAVATYISQSAFGWPFVYGIAGITAFVLTLLCILMQESRPTQVLQQQVRKISKRVQFDQLSADTGTLPSFREFVRSSLWRPMQFYFTEPIVFVVSFMGAFVYGLIYLFSACLTRVYVDGFGMERGSASLVMLALAVSIPFTFLPRIYDIRLIHRIERSGKSVKPEDKLFGFYLAAPVLAAGLWWFAFSVPHGSSCTAVALWSSMGALILVGYGVIEFDTTLSGYLVDAYGSYAASANAPMSFLRAVLSGVFPLFANQMFEGMGNRDALILLASLATSFCVVAAVFRVYGRGLRQRSRFAEEQQGQEILVEDKWDEP</sequence>
<feature type="compositionally biased region" description="Low complexity" evidence="5">
    <location>
        <begin position="21"/>
        <end position="49"/>
    </location>
</feature>
<comment type="subcellular location">
    <subcellularLocation>
        <location evidence="1">Membrane</location>
        <topology evidence="1">Multi-pass membrane protein</topology>
    </subcellularLocation>
</comment>
<evidence type="ECO:0000256" key="4">
    <source>
        <dbReference type="ARBA" id="ARBA00023136"/>
    </source>
</evidence>
<keyword evidence="9" id="KW-1185">Reference proteome</keyword>
<feature type="transmembrane region" description="Helical" evidence="6">
    <location>
        <begin position="426"/>
        <end position="444"/>
    </location>
</feature>
<evidence type="ECO:0000313" key="9">
    <source>
        <dbReference type="Proteomes" id="UP001274830"/>
    </source>
</evidence>
<feature type="compositionally biased region" description="Basic and acidic residues" evidence="5">
    <location>
        <begin position="1"/>
        <end position="12"/>
    </location>
</feature>
<evidence type="ECO:0000256" key="1">
    <source>
        <dbReference type="ARBA" id="ARBA00004141"/>
    </source>
</evidence>
<dbReference type="Proteomes" id="UP001274830">
    <property type="component" value="Unassembled WGS sequence"/>
</dbReference>
<feature type="domain" description="Major facilitator superfamily (MFS) profile" evidence="7">
    <location>
        <begin position="115"/>
        <end position="548"/>
    </location>
</feature>
<dbReference type="GO" id="GO:0022857">
    <property type="term" value="F:transmembrane transporter activity"/>
    <property type="evidence" value="ECO:0007669"/>
    <property type="project" value="InterPro"/>
</dbReference>